<feature type="transmembrane region" description="Helical" evidence="1">
    <location>
        <begin position="267"/>
        <end position="286"/>
    </location>
</feature>
<proteinExistence type="predicted"/>
<feature type="transmembrane region" description="Helical" evidence="1">
    <location>
        <begin position="223"/>
        <end position="247"/>
    </location>
</feature>
<name>A0A2T0AJL9_RHOTO</name>
<keyword evidence="1" id="KW-0472">Membrane</keyword>
<dbReference type="AlphaFoldDB" id="A0A2T0AJL9"/>
<evidence type="ECO:0000313" key="2">
    <source>
        <dbReference type="EMBL" id="PRQ78213.1"/>
    </source>
</evidence>
<keyword evidence="1" id="KW-0812">Transmembrane</keyword>
<protein>
    <submittedName>
        <fullName evidence="2">Uncharacterized protein</fullName>
    </submittedName>
</protein>
<evidence type="ECO:0000313" key="3">
    <source>
        <dbReference type="Proteomes" id="UP000239560"/>
    </source>
</evidence>
<organism evidence="2 3">
    <name type="scientific">Rhodotorula toruloides</name>
    <name type="common">Yeast</name>
    <name type="synonym">Rhodosporidium toruloides</name>
    <dbReference type="NCBI Taxonomy" id="5286"/>
    <lineage>
        <taxon>Eukaryota</taxon>
        <taxon>Fungi</taxon>
        <taxon>Dikarya</taxon>
        <taxon>Basidiomycota</taxon>
        <taxon>Pucciniomycotina</taxon>
        <taxon>Microbotryomycetes</taxon>
        <taxon>Sporidiobolales</taxon>
        <taxon>Sporidiobolaceae</taxon>
        <taxon>Rhodotorula</taxon>
    </lineage>
</organism>
<keyword evidence="1" id="KW-1133">Transmembrane helix</keyword>
<evidence type="ECO:0000256" key="1">
    <source>
        <dbReference type="SAM" id="Phobius"/>
    </source>
</evidence>
<reference evidence="2 3" key="1">
    <citation type="journal article" date="2018" name="Elife">
        <title>Functional genomics of lipid metabolism in the oleaginous yeast Rhodosporidium toruloides.</title>
        <authorList>
            <person name="Coradetti S.T."/>
            <person name="Pinel D."/>
            <person name="Geiselman G."/>
            <person name="Ito M."/>
            <person name="Mondo S."/>
            <person name="Reilly M.C."/>
            <person name="Cheng Y.F."/>
            <person name="Bauer S."/>
            <person name="Grigoriev I."/>
            <person name="Gladden J.M."/>
            <person name="Simmons B.A."/>
            <person name="Brem R."/>
            <person name="Arkin A.P."/>
            <person name="Skerker J.M."/>
        </authorList>
    </citation>
    <scope>NUCLEOTIDE SEQUENCE [LARGE SCALE GENOMIC DNA]</scope>
    <source>
        <strain evidence="2 3">NBRC 0880</strain>
    </source>
</reference>
<accession>A0A2T0AJL9</accession>
<sequence>MRFLAFLARRLGSRRTRQSRGCSRRYSVPAVVVFALVPSVSHSPRTVVAKSPPRSLRLASPLLATPPSLSSQASHLPLLSRTLPSRRGVLCRTHPSLGAHTSPFSSSSRLHLPLALALALSFLCSQHPLAMTRLSLLKTRLVRLIKREGAIRLEEKEPVEEKKGLPWFLSAEEASREGYTNVHLLGECIAASNWNALCLFYLLHPSFLSSRSPYLPEPTHDGYLYALTFLTLVPLAIGVMAGSAALWSDEEGDVESRKAWGGAKRGVVWVGTVGCIASMWPLLRLAVAGWDVSYRAEMAVILIVLQAFLVKSGSDSSFPSNSPDSLASSAEYALLVPSTDDFNEKYSMKDMREADEETVKIVVQFSA</sequence>
<dbReference type="EMBL" id="LCTV02000001">
    <property type="protein sequence ID" value="PRQ78213.1"/>
    <property type="molecule type" value="Genomic_DNA"/>
</dbReference>
<gene>
    <name evidence="2" type="ORF">AAT19DRAFT_9281</name>
</gene>
<dbReference type="Proteomes" id="UP000239560">
    <property type="component" value="Unassembled WGS sequence"/>
</dbReference>
<comment type="caution">
    <text evidence="2">The sequence shown here is derived from an EMBL/GenBank/DDBJ whole genome shotgun (WGS) entry which is preliminary data.</text>
</comment>
<dbReference type="OrthoDB" id="10427408at2759"/>